<feature type="domain" description="Cupin type-2" evidence="1">
    <location>
        <begin position="35"/>
        <end position="90"/>
    </location>
</feature>
<dbReference type="Gene3D" id="2.60.120.10">
    <property type="entry name" value="Jelly Rolls"/>
    <property type="match status" value="1"/>
</dbReference>
<dbReference type="PANTHER" id="PTHR36114:SF1">
    <property type="entry name" value="16.7 KDA PROTEIN IN WHIE LOCUS"/>
    <property type="match status" value="1"/>
</dbReference>
<evidence type="ECO:0000313" key="3">
    <source>
        <dbReference type="Proteomes" id="UP001595886"/>
    </source>
</evidence>
<accession>A0ABV9QXI6</accession>
<sequence>MPEALSPRGIAASLTEHWSPRVIAELDQSYVKVAKVQGTIGWHSHESEDELFVVLKGCLRIDMEAGPVVLNEGDLFVVPAGTRHNPSAPDECLIMLIERKSTLHTGTVVNEKTRTLAEQLRPVPSNACSREFD</sequence>
<comment type="caution">
    <text evidence="2">The sequence shown here is derived from an EMBL/GenBank/DDBJ whole genome shotgun (WGS) entry which is preliminary data.</text>
</comment>
<dbReference type="Proteomes" id="UP001595886">
    <property type="component" value="Unassembled WGS sequence"/>
</dbReference>
<dbReference type="CDD" id="cd02226">
    <property type="entry name" value="cupin_YdbB-like"/>
    <property type="match status" value="1"/>
</dbReference>
<dbReference type="InterPro" id="IPR013096">
    <property type="entry name" value="Cupin_2"/>
</dbReference>
<gene>
    <name evidence="2" type="ORF">ACFO6Q_07595</name>
</gene>
<protein>
    <submittedName>
        <fullName evidence="2">Cupin domain-containing protein</fullName>
    </submittedName>
</protein>
<proteinExistence type="predicted"/>
<keyword evidence="3" id="KW-1185">Reference proteome</keyword>
<dbReference type="InterPro" id="IPR011051">
    <property type="entry name" value="RmlC_Cupin_sf"/>
</dbReference>
<name>A0ABV9QXI6_9GAMM</name>
<dbReference type="PANTHER" id="PTHR36114">
    <property type="entry name" value="16.7 KDA PROTEIN IN WHIE LOCUS"/>
    <property type="match status" value="1"/>
</dbReference>
<evidence type="ECO:0000259" key="1">
    <source>
        <dbReference type="Pfam" id="PF07883"/>
    </source>
</evidence>
<dbReference type="SUPFAM" id="SSF51182">
    <property type="entry name" value="RmlC-like cupins"/>
    <property type="match status" value="1"/>
</dbReference>
<dbReference type="RefSeq" id="WP_380020015.1">
    <property type="nucleotide sequence ID" value="NZ_JBHSHD010000006.1"/>
</dbReference>
<reference evidence="3" key="1">
    <citation type="journal article" date="2019" name="Int. J. Syst. Evol. Microbiol.">
        <title>The Global Catalogue of Microorganisms (GCM) 10K type strain sequencing project: providing services to taxonomists for standard genome sequencing and annotation.</title>
        <authorList>
            <consortium name="The Broad Institute Genomics Platform"/>
            <consortium name="The Broad Institute Genome Sequencing Center for Infectious Disease"/>
            <person name="Wu L."/>
            <person name="Ma J."/>
        </authorList>
    </citation>
    <scope>NUCLEOTIDE SEQUENCE [LARGE SCALE GENOMIC DNA]</scope>
    <source>
        <strain evidence="3">CCUG 30340</strain>
    </source>
</reference>
<dbReference type="Pfam" id="PF07883">
    <property type="entry name" value="Cupin_2"/>
    <property type="match status" value="1"/>
</dbReference>
<dbReference type="InterPro" id="IPR014710">
    <property type="entry name" value="RmlC-like_jellyroll"/>
</dbReference>
<dbReference type="EMBL" id="JBHSHD010000006">
    <property type="protein sequence ID" value="MFC4820182.1"/>
    <property type="molecule type" value="Genomic_DNA"/>
</dbReference>
<organism evidence="2 3">
    <name type="scientific">Dokdonella ginsengisoli</name>
    <dbReference type="NCBI Taxonomy" id="363846"/>
    <lineage>
        <taxon>Bacteria</taxon>
        <taxon>Pseudomonadati</taxon>
        <taxon>Pseudomonadota</taxon>
        <taxon>Gammaproteobacteria</taxon>
        <taxon>Lysobacterales</taxon>
        <taxon>Rhodanobacteraceae</taxon>
        <taxon>Dokdonella</taxon>
    </lineage>
</organism>
<evidence type="ECO:0000313" key="2">
    <source>
        <dbReference type="EMBL" id="MFC4820182.1"/>
    </source>
</evidence>
<dbReference type="InterPro" id="IPR052044">
    <property type="entry name" value="PKS_Associated_Protein"/>
</dbReference>